<dbReference type="AlphaFoldDB" id="A0A9P1H8X3"/>
<keyword evidence="2" id="KW-1185">Reference proteome</keyword>
<name>A0A9P1H8X3_9PEZI</name>
<dbReference type="EMBL" id="CALLCH030000018">
    <property type="protein sequence ID" value="CAI4218857.1"/>
    <property type="molecule type" value="Genomic_DNA"/>
</dbReference>
<evidence type="ECO:0000313" key="1">
    <source>
        <dbReference type="EMBL" id="CAI4218857.1"/>
    </source>
</evidence>
<dbReference type="Proteomes" id="UP000838763">
    <property type="component" value="Unassembled WGS sequence"/>
</dbReference>
<accession>A0A9P1H8X3</accession>
<comment type="caution">
    <text evidence="1">The sequence shown here is derived from an EMBL/GenBank/DDBJ whole genome shotgun (WGS) entry which is preliminary data.</text>
</comment>
<proteinExistence type="predicted"/>
<evidence type="ECO:0000313" key="2">
    <source>
        <dbReference type="Proteomes" id="UP000838763"/>
    </source>
</evidence>
<organism evidence="1 2">
    <name type="scientific">Parascedosporium putredinis</name>
    <dbReference type="NCBI Taxonomy" id="1442378"/>
    <lineage>
        <taxon>Eukaryota</taxon>
        <taxon>Fungi</taxon>
        <taxon>Dikarya</taxon>
        <taxon>Ascomycota</taxon>
        <taxon>Pezizomycotina</taxon>
        <taxon>Sordariomycetes</taxon>
        <taxon>Hypocreomycetidae</taxon>
        <taxon>Microascales</taxon>
        <taxon>Microascaceae</taxon>
        <taxon>Parascedosporium</taxon>
    </lineage>
</organism>
<dbReference type="OrthoDB" id="3643156at2759"/>
<protein>
    <submittedName>
        <fullName evidence="1">Uncharacterized protein</fullName>
    </submittedName>
</protein>
<sequence length="338" mass="37507">MKVVLAAASRGEISPPCHACVPSTTRDELALGIYLGHNYGVAVNYLDNGTAVTLAKVSAQPEYSELIERLIKTRPTGEDRRDQGRFSPLLRTVQRTLGFATTNETAILGRMVSDLRKASEKALGRGIRGQRVSVTAPWQPVWRDEDKNDCDINDALYTGGLKPWDPASPAPLYLSEVRASLGASGRILCGKSYGCEGFTRDPEDVSQYIFYISFTNQSLYTTFIQGGCFYNSPQILGRDEERLLTRGAYFKRWIKSRNFYTIKPTILVTGEAANHPELVPILEKIASRLPVILPQGEDAGAALWSRMKLEEGSYCKTAQCCERAEKPKEGGDKEREEL</sequence>
<reference evidence="1" key="1">
    <citation type="submission" date="2022-11" db="EMBL/GenBank/DDBJ databases">
        <authorList>
            <person name="Scott C."/>
            <person name="Bruce N."/>
        </authorList>
    </citation>
    <scope>NUCLEOTIDE SEQUENCE</scope>
</reference>
<gene>
    <name evidence="1" type="ORF">PPNO1_LOCUS8430</name>
</gene>